<dbReference type="InterPro" id="IPR036425">
    <property type="entry name" value="MoaB/Mog-like_dom_sf"/>
</dbReference>
<keyword evidence="8 11" id="KW-0460">Magnesium</keyword>
<evidence type="ECO:0000256" key="9">
    <source>
        <dbReference type="ARBA" id="ARBA00023150"/>
    </source>
</evidence>
<dbReference type="GO" id="GO:0061599">
    <property type="term" value="F:molybdopterin molybdotransferase activity"/>
    <property type="evidence" value="ECO:0007669"/>
    <property type="project" value="UniProtKB-UniRule"/>
</dbReference>
<comment type="catalytic activity">
    <reaction evidence="10">
        <text>adenylyl-molybdopterin + molybdate = Mo-molybdopterin + AMP + H(+)</text>
        <dbReference type="Rhea" id="RHEA:35047"/>
        <dbReference type="ChEBI" id="CHEBI:15378"/>
        <dbReference type="ChEBI" id="CHEBI:36264"/>
        <dbReference type="ChEBI" id="CHEBI:62727"/>
        <dbReference type="ChEBI" id="CHEBI:71302"/>
        <dbReference type="ChEBI" id="CHEBI:456215"/>
        <dbReference type="EC" id="2.10.1.1"/>
    </reaction>
</comment>
<dbReference type="STRING" id="930.GCA_002079865_01692"/>
<keyword evidence="16" id="KW-1185">Reference proteome</keyword>
<dbReference type="Gene3D" id="2.170.190.11">
    <property type="entry name" value="Molybdopterin biosynthesis moea protein, domain 3"/>
    <property type="match status" value="1"/>
</dbReference>
<dbReference type="FunFam" id="3.40.980.10:FF:000004">
    <property type="entry name" value="Molybdopterin molybdenumtransferase"/>
    <property type="match status" value="1"/>
</dbReference>
<dbReference type="Gene3D" id="3.90.105.10">
    <property type="entry name" value="Molybdopterin biosynthesis moea protein, domain 2"/>
    <property type="match status" value="1"/>
</dbReference>
<evidence type="ECO:0000313" key="13">
    <source>
        <dbReference type="EMBL" id="OCX67950.1"/>
    </source>
</evidence>
<dbReference type="Proteomes" id="UP000095008">
    <property type="component" value="Unassembled WGS sequence"/>
</dbReference>
<evidence type="ECO:0000256" key="6">
    <source>
        <dbReference type="ARBA" id="ARBA00022679"/>
    </source>
</evidence>
<evidence type="ECO:0000313" key="14">
    <source>
        <dbReference type="EMBL" id="OCX74716.1"/>
    </source>
</evidence>
<evidence type="ECO:0000256" key="2">
    <source>
        <dbReference type="ARBA" id="ARBA00002901"/>
    </source>
</evidence>
<evidence type="ECO:0000256" key="3">
    <source>
        <dbReference type="ARBA" id="ARBA00005046"/>
    </source>
</evidence>
<dbReference type="InterPro" id="IPR036135">
    <property type="entry name" value="MoeA_linker/N_sf"/>
</dbReference>
<sequence>MAHCCSDNEHDPMAKSVEEARAAILASSPALTDTEVLHLSAALGRVLAEDIRAPQAVPAWPNSAMDGYALRSSDGEKPRQLIGHCFAGHPFTGLVGPGECVRIMTGAVMPEGTDSVLIQEQAEIQDKTILPQQHPAPGANIRQAGEDLQPGVEALPAGTLLRPAQLALLASLGIAEVKVFRRLRVAFFSTGDELRPLGSTLEAGQIYDSNRYALQGMLQRLGCEILDLGRILDNPEHLEKTLQQAAGMADLVISTGGVSVGDADYIAELLGRIGSINFWKMNMKPGRPLAFGQLGEATFFGLPGNPVSTMVTFYQFVQPCILKRMGKSAPWTPTVLKIPLAHSLKKKPGRTDFQRGVLISGENGLQVAGVGQQASHIMSGLAHADCLIILAAEAEGAPAGSMVDVQLLEGLV</sequence>
<dbReference type="SUPFAM" id="SSF53218">
    <property type="entry name" value="Molybdenum cofactor biosynthesis proteins"/>
    <property type="match status" value="1"/>
</dbReference>
<dbReference type="PANTHER" id="PTHR10192">
    <property type="entry name" value="MOLYBDOPTERIN BIOSYNTHESIS PROTEIN"/>
    <property type="match status" value="1"/>
</dbReference>
<dbReference type="InterPro" id="IPR005111">
    <property type="entry name" value="MoeA_C_domain_IV"/>
</dbReference>
<evidence type="ECO:0000256" key="11">
    <source>
        <dbReference type="RuleBase" id="RU365090"/>
    </source>
</evidence>
<dbReference type="EC" id="2.10.1.1" evidence="11"/>
<evidence type="ECO:0000256" key="1">
    <source>
        <dbReference type="ARBA" id="ARBA00001946"/>
    </source>
</evidence>
<dbReference type="AlphaFoldDB" id="A0A1C2IWX4"/>
<dbReference type="Proteomes" id="UP000094893">
    <property type="component" value="Unassembled WGS sequence"/>
</dbReference>
<keyword evidence="9 11" id="KW-0501">Molybdenum cofactor biosynthesis</keyword>
<dbReference type="Pfam" id="PF03453">
    <property type="entry name" value="MoeA_N"/>
    <property type="match status" value="1"/>
</dbReference>
<dbReference type="EMBL" id="LWSA01000062">
    <property type="protein sequence ID" value="OCX74716.1"/>
    <property type="molecule type" value="Genomic_DNA"/>
</dbReference>
<evidence type="ECO:0000256" key="10">
    <source>
        <dbReference type="ARBA" id="ARBA00047317"/>
    </source>
</evidence>
<comment type="pathway">
    <text evidence="3 11">Cofactor biosynthesis; molybdopterin biosynthesis.</text>
</comment>
<keyword evidence="7 11" id="KW-0479">Metal-binding</keyword>
<gene>
    <name evidence="13" type="ORF">A6M23_19615</name>
    <name evidence="14" type="ORF">A6P07_05135</name>
</gene>
<evidence type="ECO:0000313" key="16">
    <source>
        <dbReference type="Proteomes" id="UP000095008"/>
    </source>
</evidence>
<evidence type="ECO:0000256" key="5">
    <source>
        <dbReference type="ARBA" id="ARBA00022505"/>
    </source>
</evidence>
<feature type="domain" description="MoaB/Mog" evidence="12">
    <location>
        <begin position="186"/>
        <end position="323"/>
    </location>
</feature>
<accession>A0A1C2IWX4</accession>
<proteinExistence type="inferred from homology"/>
<evidence type="ECO:0000256" key="4">
    <source>
        <dbReference type="ARBA" id="ARBA00010763"/>
    </source>
</evidence>
<dbReference type="UniPathway" id="UPA00344"/>
<dbReference type="GO" id="GO:0006777">
    <property type="term" value="P:Mo-molybdopterin cofactor biosynthetic process"/>
    <property type="evidence" value="ECO:0007669"/>
    <property type="project" value="UniProtKB-UniRule"/>
</dbReference>
<dbReference type="Gene3D" id="3.40.980.10">
    <property type="entry name" value="MoaB/Mog-like domain"/>
    <property type="match status" value="1"/>
</dbReference>
<comment type="cofactor">
    <cofactor evidence="1 11">
        <name>Mg(2+)</name>
        <dbReference type="ChEBI" id="CHEBI:18420"/>
    </cofactor>
</comment>
<name>A0A1C2IWX4_ACITH</name>
<dbReference type="Gene3D" id="2.40.340.10">
    <property type="entry name" value="MoeA, C-terminal, domain IV"/>
    <property type="match status" value="1"/>
</dbReference>
<dbReference type="SUPFAM" id="SSF63867">
    <property type="entry name" value="MoeA C-terminal domain-like"/>
    <property type="match status" value="1"/>
</dbReference>
<reference evidence="13 15" key="1">
    <citation type="journal article" date="2016" name="Int. J. Mol. Sci.">
        <title>Comparative genomics of the extreme acidophile Acidithiobacillus thiooxidans reveals intraspecific divergence and niche adaptation.</title>
        <authorList>
            <person name="Zhang X."/>
            <person name="Feng X."/>
            <person name="Tao J."/>
            <person name="Ma L."/>
            <person name="Xiao Y."/>
            <person name="Liang Y."/>
            <person name="Liu X."/>
            <person name="Yin H."/>
        </authorList>
    </citation>
    <scope>NUCLEOTIDE SEQUENCE [LARGE SCALE GENOMIC DNA]</scope>
    <source>
        <strain evidence="14 15">A02</strain>
        <strain evidence="13">DXS-W</strain>
    </source>
</reference>
<evidence type="ECO:0000259" key="12">
    <source>
        <dbReference type="SMART" id="SM00852"/>
    </source>
</evidence>
<dbReference type="NCBIfam" id="TIGR00177">
    <property type="entry name" value="molyb_syn"/>
    <property type="match status" value="1"/>
</dbReference>
<dbReference type="EMBL" id="LWRY01000290">
    <property type="protein sequence ID" value="OCX67950.1"/>
    <property type="molecule type" value="Genomic_DNA"/>
</dbReference>
<evidence type="ECO:0000256" key="7">
    <source>
        <dbReference type="ARBA" id="ARBA00022723"/>
    </source>
</evidence>
<dbReference type="Pfam" id="PF03454">
    <property type="entry name" value="MoeA_C"/>
    <property type="match status" value="1"/>
</dbReference>
<dbReference type="InterPro" id="IPR036688">
    <property type="entry name" value="MoeA_C_domain_IV_sf"/>
</dbReference>
<dbReference type="SUPFAM" id="SSF63882">
    <property type="entry name" value="MoeA N-terminal region -like"/>
    <property type="match status" value="1"/>
</dbReference>
<evidence type="ECO:0000256" key="8">
    <source>
        <dbReference type="ARBA" id="ARBA00022842"/>
    </source>
</evidence>
<protein>
    <recommendedName>
        <fullName evidence="11">Molybdopterin molybdenumtransferase</fullName>
        <ecNumber evidence="11">2.10.1.1</ecNumber>
    </recommendedName>
</protein>
<keyword evidence="5 11" id="KW-0500">Molybdenum</keyword>
<dbReference type="GO" id="GO:0046872">
    <property type="term" value="F:metal ion binding"/>
    <property type="evidence" value="ECO:0007669"/>
    <property type="project" value="UniProtKB-UniRule"/>
</dbReference>
<organism evidence="13 16">
    <name type="scientific">Acidithiobacillus thiooxidans</name>
    <name type="common">Thiobacillus thiooxidans</name>
    <dbReference type="NCBI Taxonomy" id="930"/>
    <lineage>
        <taxon>Bacteria</taxon>
        <taxon>Pseudomonadati</taxon>
        <taxon>Pseudomonadota</taxon>
        <taxon>Acidithiobacillia</taxon>
        <taxon>Acidithiobacillales</taxon>
        <taxon>Acidithiobacillaceae</taxon>
        <taxon>Acidithiobacillus</taxon>
    </lineage>
</organism>
<comment type="function">
    <text evidence="2 11">Catalyzes the insertion of molybdate into adenylated molybdopterin with the concomitant release of AMP.</text>
</comment>
<dbReference type="eggNOG" id="COG0303">
    <property type="taxonomic scope" value="Bacteria"/>
</dbReference>
<dbReference type="InterPro" id="IPR005110">
    <property type="entry name" value="MoeA_linker/N"/>
</dbReference>
<dbReference type="NCBIfam" id="NF045515">
    <property type="entry name" value="Glp_gephyrin"/>
    <property type="match status" value="1"/>
</dbReference>
<dbReference type="PANTHER" id="PTHR10192:SF5">
    <property type="entry name" value="GEPHYRIN"/>
    <property type="match status" value="1"/>
</dbReference>
<comment type="caution">
    <text evidence="13">The sequence shown here is derived from an EMBL/GenBank/DDBJ whole genome shotgun (WGS) entry which is preliminary data.</text>
</comment>
<evidence type="ECO:0000313" key="15">
    <source>
        <dbReference type="Proteomes" id="UP000094893"/>
    </source>
</evidence>
<dbReference type="OrthoDB" id="9804758at2"/>
<dbReference type="InterPro" id="IPR038987">
    <property type="entry name" value="MoeA-like"/>
</dbReference>
<dbReference type="Pfam" id="PF00994">
    <property type="entry name" value="MoCF_biosynth"/>
    <property type="match status" value="1"/>
</dbReference>
<dbReference type="SMART" id="SM00852">
    <property type="entry name" value="MoCF_biosynth"/>
    <property type="match status" value="1"/>
</dbReference>
<dbReference type="CDD" id="cd00887">
    <property type="entry name" value="MoeA"/>
    <property type="match status" value="1"/>
</dbReference>
<dbReference type="GO" id="GO:0005829">
    <property type="term" value="C:cytosol"/>
    <property type="evidence" value="ECO:0007669"/>
    <property type="project" value="TreeGrafter"/>
</dbReference>
<dbReference type="InterPro" id="IPR001453">
    <property type="entry name" value="MoaB/Mog_dom"/>
</dbReference>
<dbReference type="RefSeq" id="WP_024894256.1">
    <property type="nucleotide sequence ID" value="NZ_LWRY01000290.1"/>
</dbReference>
<keyword evidence="6 11" id="KW-0808">Transferase</keyword>
<comment type="similarity">
    <text evidence="4 11">Belongs to the MoeA family.</text>
</comment>